<sequence>MCLPIPGYEDGKFCGEFEDDDEEEGDGETANNAGKENDEKPFKKLESLHPNWPWVFAMRGVDRFKWWQQECCKRIQDHFPPPPQLYWRLRCI</sequence>
<name>A0A420P717_FUSOX</name>
<evidence type="ECO:0000313" key="3">
    <source>
        <dbReference type="Proteomes" id="UP000285084"/>
    </source>
</evidence>
<reference evidence="2 3" key="1">
    <citation type="journal article" date="2018" name="Sci. Rep.">
        <title>Characterisation of pathogen-specific regions and novel effector candidates in Fusarium oxysporum f. sp. cepae.</title>
        <authorList>
            <person name="Armitage A.D."/>
            <person name="Taylor A."/>
            <person name="Sobczyk M.K."/>
            <person name="Baxter L."/>
            <person name="Greenfield B.P."/>
            <person name="Bates H.J."/>
            <person name="Wilson F."/>
            <person name="Jackson A.C."/>
            <person name="Ott S."/>
            <person name="Harrison R.J."/>
            <person name="Clarkson J.P."/>
        </authorList>
    </citation>
    <scope>NUCLEOTIDE SEQUENCE [LARGE SCALE GENOMIC DNA]</scope>
    <source>
        <strain evidence="2 3">Fo_A13</strain>
    </source>
</reference>
<dbReference type="Proteomes" id="UP000285084">
    <property type="component" value="Unassembled WGS sequence"/>
</dbReference>
<evidence type="ECO:0000313" key="2">
    <source>
        <dbReference type="EMBL" id="RKK88285.1"/>
    </source>
</evidence>
<feature type="region of interest" description="Disordered" evidence="1">
    <location>
        <begin position="1"/>
        <end position="42"/>
    </location>
</feature>
<accession>A0A420P717</accession>
<gene>
    <name evidence="2" type="ORF">BFJ69_g141</name>
</gene>
<dbReference type="AlphaFoldDB" id="A0A420P717"/>
<comment type="caution">
    <text evidence="2">The sequence shown here is derived from an EMBL/GenBank/DDBJ whole genome shotgun (WGS) entry which is preliminary data.</text>
</comment>
<evidence type="ECO:0000256" key="1">
    <source>
        <dbReference type="SAM" id="MobiDB-lite"/>
    </source>
</evidence>
<feature type="compositionally biased region" description="Acidic residues" evidence="1">
    <location>
        <begin position="16"/>
        <end position="27"/>
    </location>
</feature>
<protein>
    <submittedName>
        <fullName evidence="2">Uncharacterized protein</fullName>
    </submittedName>
</protein>
<dbReference type="EMBL" id="MRCX01000001">
    <property type="protein sequence ID" value="RKK88285.1"/>
    <property type="molecule type" value="Genomic_DNA"/>
</dbReference>
<organism evidence="2 3">
    <name type="scientific">Fusarium oxysporum</name>
    <name type="common">Fusarium vascular wilt</name>
    <dbReference type="NCBI Taxonomy" id="5507"/>
    <lineage>
        <taxon>Eukaryota</taxon>
        <taxon>Fungi</taxon>
        <taxon>Dikarya</taxon>
        <taxon>Ascomycota</taxon>
        <taxon>Pezizomycotina</taxon>
        <taxon>Sordariomycetes</taxon>
        <taxon>Hypocreomycetidae</taxon>
        <taxon>Hypocreales</taxon>
        <taxon>Nectriaceae</taxon>
        <taxon>Fusarium</taxon>
        <taxon>Fusarium oxysporum species complex</taxon>
    </lineage>
</organism>
<proteinExistence type="predicted"/>